<keyword evidence="4 6" id="KW-0732">Signal</keyword>
<dbReference type="GO" id="GO:0005576">
    <property type="term" value="C:extracellular region"/>
    <property type="evidence" value="ECO:0007669"/>
    <property type="project" value="UniProtKB-SubCell"/>
</dbReference>
<dbReference type="GO" id="GO:0042742">
    <property type="term" value="P:defense response to bacterium"/>
    <property type="evidence" value="ECO:0007669"/>
    <property type="project" value="UniProtKB-UniRule"/>
</dbReference>
<organism evidence="8 9">
    <name type="scientific">Chinchilla lanigera</name>
    <name type="common">Long-tailed chinchilla</name>
    <name type="synonym">Chinchilla villidera</name>
    <dbReference type="NCBI Taxonomy" id="34839"/>
    <lineage>
        <taxon>Eukaryota</taxon>
        <taxon>Metazoa</taxon>
        <taxon>Chordata</taxon>
        <taxon>Craniata</taxon>
        <taxon>Vertebrata</taxon>
        <taxon>Euteleostomi</taxon>
        <taxon>Mammalia</taxon>
        <taxon>Eutheria</taxon>
        <taxon>Euarchontoglires</taxon>
        <taxon>Glires</taxon>
        <taxon>Rodentia</taxon>
        <taxon>Hystricomorpha</taxon>
        <taxon>Chinchillidae</taxon>
        <taxon>Chinchilla</taxon>
    </lineage>
</organism>
<reference evidence="8" key="1">
    <citation type="submission" date="2025-08" db="UniProtKB">
        <authorList>
            <consortium name="Ensembl"/>
        </authorList>
    </citation>
    <scope>IDENTIFICATION</scope>
</reference>
<comment type="subcellular location">
    <subcellularLocation>
        <location evidence="1 6">Secreted</location>
    </subcellularLocation>
</comment>
<evidence type="ECO:0000313" key="8">
    <source>
        <dbReference type="Ensembl" id="ENSCLAP00000024714.1"/>
    </source>
</evidence>
<keyword evidence="5" id="KW-1015">Disulfide bond</keyword>
<dbReference type="Pfam" id="PF13841">
    <property type="entry name" value="Defensin_beta_2"/>
    <property type="match status" value="1"/>
</dbReference>
<evidence type="ECO:0000256" key="1">
    <source>
        <dbReference type="ARBA" id="ARBA00004613"/>
    </source>
</evidence>
<dbReference type="OMA" id="PCLMTIV"/>
<dbReference type="Ensembl" id="ENSCLAT00000024952.1">
    <property type="protein sequence ID" value="ENSCLAP00000024714.1"/>
    <property type="gene ID" value="ENSCLAG00000016967.1"/>
</dbReference>
<evidence type="ECO:0000256" key="2">
    <source>
        <dbReference type="ARBA" id="ARBA00007371"/>
    </source>
</evidence>
<dbReference type="GeneTree" id="ENSGT00390000001502"/>
<keyword evidence="6" id="KW-0044">Antibiotic</keyword>
<evidence type="ECO:0000313" key="9">
    <source>
        <dbReference type="Proteomes" id="UP000694398"/>
    </source>
</evidence>
<keyword evidence="6" id="KW-0929">Antimicrobial</keyword>
<accession>A0A8C2W4D5</accession>
<keyword evidence="6" id="KW-0211">Defensin</keyword>
<feature type="domain" description="Beta-defensin" evidence="7">
    <location>
        <begin position="40"/>
        <end position="68"/>
    </location>
</feature>
<evidence type="ECO:0000259" key="7">
    <source>
        <dbReference type="Pfam" id="PF13841"/>
    </source>
</evidence>
<protein>
    <recommendedName>
        <fullName evidence="6">Beta-defensin</fullName>
    </recommendedName>
</protein>
<evidence type="ECO:0000256" key="4">
    <source>
        <dbReference type="ARBA" id="ARBA00022729"/>
    </source>
</evidence>
<reference evidence="8" key="2">
    <citation type="submission" date="2025-09" db="UniProtKB">
        <authorList>
            <consortium name="Ensembl"/>
        </authorList>
    </citation>
    <scope>IDENTIFICATION</scope>
</reference>
<comment type="similarity">
    <text evidence="2 6">Belongs to the beta-defensin family.</text>
</comment>
<sequence length="78" mass="9110">VSVMKSYLMIIAILLILVQKTPGGLFRSHHDRNQELWDPCELYQGMCRNSCRKDEVQHLTCLNNQKCCLKLSIRINTF</sequence>
<keyword evidence="3 6" id="KW-0964">Secreted</keyword>
<evidence type="ECO:0000256" key="3">
    <source>
        <dbReference type="ARBA" id="ARBA00022525"/>
    </source>
</evidence>
<keyword evidence="9" id="KW-1185">Reference proteome</keyword>
<dbReference type="InterPro" id="IPR025933">
    <property type="entry name" value="Beta_defensin_dom"/>
</dbReference>
<comment type="function">
    <text evidence="6">Has antibacterial activity.</text>
</comment>
<feature type="chain" id="PRO_5034294421" description="Beta-defensin" evidence="6">
    <location>
        <begin position="24"/>
        <end position="78"/>
    </location>
</feature>
<evidence type="ECO:0000256" key="6">
    <source>
        <dbReference type="RuleBase" id="RU231113"/>
    </source>
</evidence>
<evidence type="ECO:0000256" key="5">
    <source>
        <dbReference type="ARBA" id="ARBA00023157"/>
    </source>
</evidence>
<dbReference type="AlphaFoldDB" id="A0A8C2W4D5"/>
<gene>
    <name evidence="8" type="primary">DEFB116</name>
</gene>
<feature type="signal peptide" evidence="6">
    <location>
        <begin position="1"/>
        <end position="23"/>
    </location>
</feature>
<name>A0A8C2W4D5_CHILA</name>
<dbReference type="GO" id="GO:0045087">
    <property type="term" value="P:innate immune response"/>
    <property type="evidence" value="ECO:0007669"/>
    <property type="project" value="InterPro"/>
</dbReference>
<dbReference type="Proteomes" id="UP000694398">
    <property type="component" value="Unassembled WGS sequence"/>
</dbReference>
<proteinExistence type="inferred from homology"/>